<dbReference type="InterPro" id="IPR003594">
    <property type="entry name" value="HATPase_dom"/>
</dbReference>
<keyword evidence="9" id="KW-0902">Two-component regulatory system</keyword>
<comment type="catalytic activity">
    <reaction evidence="1">
        <text>ATP + protein L-histidine = ADP + protein N-phospho-L-histidine.</text>
        <dbReference type="EC" id="2.7.13.3"/>
    </reaction>
</comment>
<keyword evidence="4" id="KW-0597">Phosphoprotein</keyword>
<keyword evidence="6" id="KW-0547">Nucleotide-binding</keyword>
<evidence type="ECO:0000259" key="13">
    <source>
        <dbReference type="PROSITE" id="PS50885"/>
    </source>
</evidence>
<evidence type="ECO:0000256" key="2">
    <source>
        <dbReference type="ARBA" id="ARBA00004370"/>
    </source>
</evidence>
<keyword evidence="5 14" id="KW-0808">Transferase</keyword>
<dbReference type="EC" id="2.7.13.3" evidence="3"/>
<feature type="domain" description="HAMP" evidence="13">
    <location>
        <begin position="216"/>
        <end position="268"/>
    </location>
</feature>
<dbReference type="Pfam" id="PF00512">
    <property type="entry name" value="HisKA"/>
    <property type="match status" value="1"/>
</dbReference>
<dbReference type="SMART" id="SM00387">
    <property type="entry name" value="HATPase_c"/>
    <property type="match status" value="1"/>
</dbReference>
<gene>
    <name evidence="14" type="primary">kinA</name>
    <name evidence="14" type="ORF">Pan241w_21870</name>
</gene>
<evidence type="ECO:0000256" key="4">
    <source>
        <dbReference type="ARBA" id="ARBA00022553"/>
    </source>
</evidence>
<dbReference type="InterPro" id="IPR036097">
    <property type="entry name" value="HisK_dim/P_sf"/>
</dbReference>
<evidence type="ECO:0000256" key="6">
    <source>
        <dbReference type="ARBA" id="ARBA00022741"/>
    </source>
</evidence>
<feature type="transmembrane region" description="Helical" evidence="11">
    <location>
        <begin position="12"/>
        <end position="30"/>
    </location>
</feature>
<dbReference type="AlphaFoldDB" id="A0A517RE20"/>
<dbReference type="InterPro" id="IPR003661">
    <property type="entry name" value="HisK_dim/P_dom"/>
</dbReference>
<evidence type="ECO:0000256" key="3">
    <source>
        <dbReference type="ARBA" id="ARBA00012438"/>
    </source>
</evidence>
<dbReference type="InterPro" id="IPR004358">
    <property type="entry name" value="Sig_transdc_His_kin-like_C"/>
</dbReference>
<dbReference type="Gene3D" id="3.30.565.10">
    <property type="entry name" value="Histidine kinase-like ATPase, C-terminal domain"/>
    <property type="match status" value="1"/>
</dbReference>
<dbReference type="Gene3D" id="1.10.287.130">
    <property type="match status" value="1"/>
</dbReference>
<feature type="region of interest" description="Disordered" evidence="10">
    <location>
        <begin position="494"/>
        <end position="521"/>
    </location>
</feature>
<dbReference type="SUPFAM" id="SSF47384">
    <property type="entry name" value="Homodimeric domain of signal transducing histidine kinase"/>
    <property type="match status" value="1"/>
</dbReference>
<evidence type="ECO:0000256" key="9">
    <source>
        <dbReference type="ARBA" id="ARBA00023012"/>
    </source>
</evidence>
<evidence type="ECO:0000256" key="10">
    <source>
        <dbReference type="SAM" id="MobiDB-lite"/>
    </source>
</evidence>
<dbReference type="InterPro" id="IPR005467">
    <property type="entry name" value="His_kinase_dom"/>
</dbReference>
<dbReference type="GO" id="GO:0005524">
    <property type="term" value="F:ATP binding"/>
    <property type="evidence" value="ECO:0007669"/>
    <property type="project" value="UniProtKB-KW"/>
</dbReference>
<dbReference type="PROSITE" id="PS50109">
    <property type="entry name" value="HIS_KIN"/>
    <property type="match status" value="1"/>
</dbReference>
<dbReference type="Pfam" id="PF02518">
    <property type="entry name" value="HATPase_c"/>
    <property type="match status" value="1"/>
</dbReference>
<name>A0A517RE20_9PLAN</name>
<sequence>MFFTQTIRRKLGLGLGIIVCMLILLAYGAVSGLQSYDATVQDFKYSLNDLPNRDRMIVSVAALNEPLQKIRNARPDSAASAHYQQKFQTQLDEVEAEIHGFLLKVDKLPDPALGTWKGFVKSQLSEHSASKTTWEKLSLMQAQLENPQERHEVADKMILEVARLETLIMEVRDVPSSTKAVLDRASKVYRSRSNLVWVTCVVVFIAFGCLIWYGHRTVLTPIQDLHEGARIVAQGHFDHQFKIKSNDEMAELAEAFNQMTMRFKEKRDELNHKVDERSKQLVRSERLAGIGVLAAGVAHEINNPLSAISMASESLQGRMQDLKPHCEESEIQVVEQYLGLIQREAMRCREITSKLLDFSRGQNSVRSVNDLSGVIEEVCSMVSLIKRLKGRNIHFEATQHCNAECNPAEIKQVVLNIMTNALESMEVGGNLEIQVRENVDSVTLIFKDDGCGMTQEVKEGLFDPFFTQRADGTGTGLGMSITHRIIKDHGGEIEVESEGPGKGSTIFVELPKKTKSQSKAA</sequence>
<dbReference type="CDD" id="cd00082">
    <property type="entry name" value="HisKA"/>
    <property type="match status" value="1"/>
</dbReference>
<keyword evidence="11" id="KW-0472">Membrane</keyword>
<dbReference type="Proteomes" id="UP000317171">
    <property type="component" value="Chromosome"/>
</dbReference>
<evidence type="ECO:0000259" key="12">
    <source>
        <dbReference type="PROSITE" id="PS50109"/>
    </source>
</evidence>
<evidence type="ECO:0000313" key="15">
    <source>
        <dbReference type="Proteomes" id="UP000317171"/>
    </source>
</evidence>
<dbReference type="RefSeq" id="WP_198000453.1">
    <property type="nucleotide sequence ID" value="NZ_CP036269.1"/>
</dbReference>
<evidence type="ECO:0000256" key="5">
    <source>
        <dbReference type="ARBA" id="ARBA00022679"/>
    </source>
</evidence>
<feature type="domain" description="Histidine kinase" evidence="12">
    <location>
        <begin position="296"/>
        <end position="514"/>
    </location>
</feature>
<dbReference type="GO" id="GO:0016020">
    <property type="term" value="C:membrane"/>
    <property type="evidence" value="ECO:0007669"/>
    <property type="project" value="UniProtKB-SubCell"/>
</dbReference>
<evidence type="ECO:0000313" key="14">
    <source>
        <dbReference type="EMBL" id="QDT42106.1"/>
    </source>
</evidence>
<dbReference type="SMART" id="SM00388">
    <property type="entry name" value="HisKA"/>
    <property type="match status" value="1"/>
</dbReference>
<comment type="subcellular location">
    <subcellularLocation>
        <location evidence="2">Membrane</location>
    </subcellularLocation>
</comment>
<protein>
    <recommendedName>
        <fullName evidence="3">histidine kinase</fullName>
        <ecNumber evidence="3">2.7.13.3</ecNumber>
    </recommendedName>
</protein>
<keyword evidence="11" id="KW-0812">Transmembrane</keyword>
<dbReference type="SUPFAM" id="SSF158472">
    <property type="entry name" value="HAMP domain-like"/>
    <property type="match status" value="1"/>
</dbReference>
<dbReference type="EMBL" id="CP036269">
    <property type="protein sequence ID" value="QDT42106.1"/>
    <property type="molecule type" value="Genomic_DNA"/>
</dbReference>
<dbReference type="KEGG" id="gaz:Pan241w_21870"/>
<dbReference type="PANTHER" id="PTHR43065:SF46">
    <property type="entry name" value="C4-DICARBOXYLATE TRANSPORT SENSOR PROTEIN DCTB"/>
    <property type="match status" value="1"/>
</dbReference>
<keyword evidence="7 14" id="KW-0418">Kinase</keyword>
<evidence type="ECO:0000256" key="8">
    <source>
        <dbReference type="ARBA" id="ARBA00022840"/>
    </source>
</evidence>
<dbReference type="InterPro" id="IPR003660">
    <property type="entry name" value="HAMP_dom"/>
</dbReference>
<dbReference type="CDD" id="cd06225">
    <property type="entry name" value="HAMP"/>
    <property type="match status" value="1"/>
</dbReference>
<dbReference type="Pfam" id="PF00672">
    <property type="entry name" value="HAMP"/>
    <property type="match status" value="1"/>
</dbReference>
<keyword evidence="8" id="KW-0067">ATP-binding</keyword>
<dbReference type="PROSITE" id="PS50885">
    <property type="entry name" value="HAMP"/>
    <property type="match status" value="1"/>
</dbReference>
<reference evidence="14 15" key="1">
    <citation type="submission" date="2019-02" db="EMBL/GenBank/DDBJ databases">
        <title>Deep-cultivation of Planctomycetes and their phenomic and genomic characterization uncovers novel biology.</title>
        <authorList>
            <person name="Wiegand S."/>
            <person name="Jogler M."/>
            <person name="Boedeker C."/>
            <person name="Pinto D."/>
            <person name="Vollmers J."/>
            <person name="Rivas-Marin E."/>
            <person name="Kohn T."/>
            <person name="Peeters S.H."/>
            <person name="Heuer A."/>
            <person name="Rast P."/>
            <person name="Oberbeckmann S."/>
            <person name="Bunk B."/>
            <person name="Jeske O."/>
            <person name="Meyerdierks A."/>
            <person name="Storesund J.E."/>
            <person name="Kallscheuer N."/>
            <person name="Luecker S."/>
            <person name="Lage O.M."/>
            <person name="Pohl T."/>
            <person name="Merkel B.J."/>
            <person name="Hornburger P."/>
            <person name="Mueller R.-W."/>
            <person name="Bruemmer F."/>
            <person name="Labrenz M."/>
            <person name="Spormann A.M."/>
            <person name="Op den Camp H."/>
            <person name="Overmann J."/>
            <person name="Amann R."/>
            <person name="Jetten M.S.M."/>
            <person name="Mascher T."/>
            <person name="Medema M.H."/>
            <person name="Devos D.P."/>
            <person name="Kaster A.-K."/>
            <person name="Ovreas L."/>
            <person name="Rohde M."/>
            <person name="Galperin M.Y."/>
            <person name="Jogler C."/>
        </authorList>
    </citation>
    <scope>NUCLEOTIDE SEQUENCE [LARGE SCALE GENOMIC DNA]</scope>
    <source>
        <strain evidence="14 15">Pan241w</strain>
    </source>
</reference>
<dbReference type="InterPro" id="IPR036890">
    <property type="entry name" value="HATPase_C_sf"/>
</dbReference>
<proteinExistence type="predicted"/>
<evidence type="ECO:0000256" key="7">
    <source>
        <dbReference type="ARBA" id="ARBA00022777"/>
    </source>
</evidence>
<dbReference type="PANTHER" id="PTHR43065">
    <property type="entry name" value="SENSOR HISTIDINE KINASE"/>
    <property type="match status" value="1"/>
</dbReference>
<evidence type="ECO:0000256" key="1">
    <source>
        <dbReference type="ARBA" id="ARBA00000085"/>
    </source>
</evidence>
<dbReference type="SUPFAM" id="SSF55874">
    <property type="entry name" value="ATPase domain of HSP90 chaperone/DNA topoisomerase II/histidine kinase"/>
    <property type="match status" value="1"/>
</dbReference>
<dbReference type="Gene3D" id="6.10.340.10">
    <property type="match status" value="1"/>
</dbReference>
<dbReference type="PRINTS" id="PR00344">
    <property type="entry name" value="BCTRLSENSOR"/>
</dbReference>
<dbReference type="SMART" id="SM00304">
    <property type="entry name" value="HAMP"/>
    <property type="match status" value="1"/>
</dbReference>
<evidence type="ECO:0000256" key="11">
    <source>
        <dbReference type="SAM" id="Phobius"/>
    </source>
</evidence>
<keyword evidence="15" id="KW-1185">Reference proteome</keyword>
<accession>A0A517RE20</accession>
<keyword evidence="11" id="KW-1133">Transmembrane helix</keyword>
<dbReference type="GO" id="GO:0000155">
    <property type="term" value="F:phosphorelay sensor kinase activity"/>
    <property type="evidence" value="ECO:0007669"/>
    <property type="project" value="InterPro"/>
</dbReference>
<feature type="transmembrane region" description="Helical" evidence="11">
    <location>
        <begin position="194"/>
        <end position="213"/>
    </location>
</feature>
<organism evidence="14 15">
    <name type="scientific">Gimesia alba</name>
    <dbReference type="NCBI Taxonomy" id="2527973"/>
    <lineage>
        <taxon>Bacteria</taxon>
        <taxon>Pseudomonadati</taxon>
        <taxon>Planctomycetota</taxon>
        <taxon>Planctomycetia</taxon>
        <taxon>Planctomycetales</taxon>
        <taxon>Planctomycetaceae</taxon>
        <taxon>Gimesia</taxon>
    </lineage>
</organism>